<evidence type="ECO:0000256" key="4">
    <source>
        <dbReference type="ARBA" id="ARBA00022692"/>
    </source>
</evidence>
<gene>
    <name evidence="12" type="ORF">TrLO_g11392</name>
</gene>
<proteinExistence type="inferred from homology"/>
<dbReference type="GO" id="GO:0016020">
    <property type="term" value="C:membrane"/>
    <property type="evidence" value="ECO:0007669"/>
    <property type="project" value="UniProtKB-SubCell"/>
</dbReference>
<dbReference type="Pfam" id="PF00153">
    <property type="entry name" value="Mito_carr"/>
    <property type="match status" value="3"/>
</dbReference>
<evidence type="ECO:0000256" key="3">
    <source>
        <dbReference type="ARBA" id="ARBA00022448"/>
    </source>
</evidence>
<keyword evidence="4 8" id="KW-0812">Transmembrane</keyword>
<evidence type="ECO:0000256" key="8">
    <source>
        <dbReference type="PROSITE-ProRule" id="PRU00282"/>
    </source>
</evidence>
<evidence type="ECO:0000256" key="6">
    <source>
        <dbReference type="ARBA" id="ARBA00022989"/>
    </source>
</evidence>
<keyword evidence="3 9" id="KW-0813">Transport</keyword>
<dbReference type="InterPro" id="IPR023395">
    <property type="entry name" value="MCP_dom_sf"/>
</dbReference>
<dbReference type="EMBL" id="BRXW01000023">
    <property type="protein sequence ID" value="GMI00493.1"/>
    <property type="molecule type" value="Genomic_DNA"/>
</dbReference>
<evidence type="ECO:0000256" key="7">
    <source>
        <dbReference type="ARBA" id="ARBA00023136"/>
    </source>
</evidence>
<comment type="similarity">
    <text evidence="2 9">Belongs to the mitochondrial carrier (TC 2.A.29) family.</text>
</comment>
<keyword evidence="6" id="KW-1133">Transmembrane helix</keyword>
<dbReference type="Proteomes" id="UP001165122">
    <property type="component" value="Unassembled WGS sequence"/>
</dbReference>
<feature type="signal peptide" evidence="11">
    <location>
        <begin position="1"/>
        <end position="22"/>
    </location>
</feature>
<keyword evidence="13" id="KW-1185">Reference proteome</keyword>
<evidence type="ECO:0000313" key="12">
    <source>
        <dbReference type="EMBL" id="GMI00493.1"/>
    </source>
</evidence>
<comment type="caution">
    <text evidence="12">The sequence shown here is derived from an EMBL/GenBank/DDBJ whole genome shotgun (WGS) entry which is preliminary data.</text>
</comment>
<reference evidence="13" key="1">
    <citation type="journal article" date="2023" name="Commun. Biol.">
        <title>Genome analysis of Parmales, the sister group of diatoms, reveals the evolutionary specialization of diatoms from phago-mixotrophs to photoautotrophs.</title>
        <authorList>
            <person name="Ban H."/>
            <person name="Sato S."/>
            <person name="Yoshikawa S."/>
            <person name="Yamada K."/>
            <person name="Nakamura Y."/>
            <person name="Ichinomiya M."/>
            <person name="Sato N."/>
            <person name="Blanc-Mathieu R."/>
            <person name="Endo H."/>
            <person name="Kuwata A."/>
            <person name="Ogata H."/>
        </authorList>
    </citation>
    <scope>NUCLEOTIDE SEQUENCE [LARGE SCALE GENOMIC DNA]</scope>
    <source>
        <strain evidence="13">NIES 3700</strain>
    </source>
</reference>
<evidence type="ECO:0000256" key="1">
    <source>
        <dbReference type="ARBA" id="ARBA00004141"/>
    </source>
</evidence>
<dbReference type="OrthoDB" id="448427at2759"/>
<dbReference type="PROSITE" id="PS50920">
    <property type="entry name" value="SOLCAR"/>
    <property type="match status" value="3"/>
</dbReference>
<sequence>MKYLLLLLLPLLVASKSAPSSALPPPPTTIPRSGSSTLPSNTLGELAFSGAIATMIGDIAMHPVDCIKTLQQSNEGVGLNMLQASSRILKTQGLGGFYKGLGTYVTADGIAGSIKFATYETLKKVLKNNLSDDPKKAEQQERWGMFIAAGAAFIASSVVLVPGELIKQRMQMGQISSVGEGIKTIFKNEGILGFFSGYGGVCFRDVPYTMLELGLYDNFKSLYLKYKTEKSPSSNPSTIELTQFDEILCAAVTGGLTGYFTNPADVVKTKLMTDTSLYTGFFDAGRKQISSQGMSSLFNGGVARVAWLMPFTAIYLPVYEEIKRNLVRIRVKGNTLRVRGGAANGARGICYV</sequence>
<evidence type="ECO:0000313" key="13">
    <source>
        <dbReference type="Proteomes" id="UP001165122"/>
    </source>
</evidence>
<comment type="subcellular location">
    <subcellularLocation>
        <location evidence="1">Membrane</location>
        <topology evidence="1">Multi-pass membrane protein</topology>
    </subcellularLocation>
</comment>
<feature type="region of interest" description="Disordered" evidence="10">
    <location>
        <begin position="17"/>
        <end position="37"/>
    </location>
</feature>
<feature type="chain" id="PRO_5040916257" evidence="11">
    <location>
        <begin position="23"/>
        <end position="352"/>
    </location>
</feature>
<feature type="repeat" description="Solcar" evidence="8">
    <location>
        <begin position="245"/>
        <end position="325"/>
    </location>
</feature>
<keyword evidence="5" id="KW-0677">Repeat</keyword>
<dbReference type="InterPro" id="IPR018108">
    <property type="entry name" value="MCP_transmembrane"/>
</dbReference>
<feature type="repeat" description="Solcar" evidence="8">
    <location>
        <begin position="41"/>
        <end position="125"/>
    </location>
</feature>
<evidence type="ECO:0000256" key="5">
    <source>
        <dbReference type="ARBA" id="ARBA00022737"/>
    </source>
</evidence>
<accession>A0A9W7C768</accession>
<evidence type="ECO:0000256" key="2">
    <source>
        <dbReference type="ARBA" id="ARBA00006375"/>
    </source>
</evidence>
<dbReference type="AlphaFoldDB" id="A0A9W7C768"/>
<keyword evidence="7 8" id="KW-0472">Membrane</keyword>
<dbReference type="SUPFAM" id="SSF103506">
    <property type="entry name" value="Mitochondrial carrier"/>
    <property type="match status" value="1"/>
</dbReference>
<protein>
    <submittedName>
        <fullName evidence="12">Uncharacterized protein</fullName>
    </submittedName>
</protein>
<dbReference type="Gene3D" id="1.50.40.10">
    <property type="entry name" value="Mitochondrial carrier domain"/>
    <property type="match status" value="1"/>
</dbReference>
<evidence type="ECO:0000256" key="9">
    <source>
        <dbReference type="RuleBase" id="RU000488"/>
    </source>
</evidence>
<evidence type="ECO:0000256" key="11">
    <source>
        <dbReference type="SAM" id="SignalP"/>
    </source>
</evidence>
<name>A0A9W7C768_9STRA</name>
<organism evidence="12 13">
    <name type="scientific">Triparma laevis f. longispina</name>
    <dbReference type="NCBI Taxonomy" id="1714387"/>
    <lineage>
        <taxon>Eukaryota</taxon>
        <taxon>Sar</taxon>
        <taxon>Stramenopiles</taxon>
        <taxon>Ochrophyta</taxon>
        <taxon>Bolidophyceae</taxon>
        <taxon>Parmales</taxon>
        <taxon>Triparmaceae</taxon>
        <taxon>Triparma</taxon>
    </lineage>
</organism>
<keyword evidence="11" id="KW-0732">Signal</keyword>
<feature type="repeat" description="Solcar" evidence="8">
    <location>
        <begin position="143"/>
        <end position="222"/>
    </location>
</feature>
<evidence type="ECO:0000256" key="10">
    <source>
        <dbReference type="SAM" id="MobiDB-lite"/>
    </source>
</evidence>
<dbReference type="PANTHER" id="PTHR45667">
    <property type="entry name" value="S-ADENOSYLMETHIONINE MITOCHONDRIAL CARRIER PROTEIN"/>
    <property type="match status" value="1"/>
</dbReference>